<feature type="region of interest" description="Disordered" evidence="8">
    <location>
        <begin position="231"/>
        <end position="271"/>
    </location>
</feature>
<evidence type="ECO:0000256" key="7">
    <source>
        <dbReference type="ARBA" id="ARBA00024686"/>
    </source>
</evidence>
<evidence type="ECO:0000256" key="4">
    <source>
        <dbReference type="ARBA" id="ARBA00022622"/>
    </source>
</evidence>
<dbReference type="InterPro" id="IPR036378">
    <property type="entry name" value="FAS1_dom_sf"/>
</dbReference>
<evidence type="ECO:0000256" key="8">
    <source>
        <dbReference type="SAM" id="MobiDB-lite"/>
    </source>
</evidence>
<feature type="domain" description="FAS1" evidence="10">
    <location>
        <begin position="72"/>
        <end position="217"/>
    </location>
</feature>
<proteinExistence type="inferred from homology"/>
<comment type="function">
    <text evidence="7">May be a cell surface adhesion protein.</text>
</comment>
<evidence type="ECO:0000313" key="12">
    <source>
        <dbReference type="Proteomes" id="UP000634136"/>
    </source>
</evidence>
<dbReference type="SUPFAM" id="SSF82153">
    <property type="entry name" value="FAS1 domain"/>
    <property type="match status" value="1"/>
</dbReference>
<keyword evidence="6" id="KW-0472">Membrane</keyword>
<keyword evidence="5 9" id="KW-0732">Signal</keyword>
<dbReference type="SMART" id="SM00554">
    <property type="entry name" value="FAS1"/>
    <property type="match status" value="1"/>
</dbReference>
<evidence type="ECO:0000256" key="2">
    <source>
        <dbReference type="ARBA" id="ARBA00007843"/>
    </source>
</evidence>
<dbReference type="AlphaFoldDB" id="A0A834TLK3"/>
<dbReference type="FunFam" id="2.30.180.10:FF:000009">
    <property type="entry name" value="Fasciclin-like arabinogalactan protein 11"/>
    <property type="match status" value="1"/>
</dbReference>
<feature type="compositionally biased region" description="Pro residues" evidence="8">
    <location>
        <begin position="30"/>
        <end position="55"/>
    </location>
</feature>
<dbReference type="OrthoDB" id="286301at2759"/>
<keyword evidence="4" id="KW-0449">Lipoprotein</keyword>
<feature type="region of interest" description="Disordered" evidence="8">
    <location>
        <begin position="23"/>
        <end position="73"/>
    </location>
</feature>
<feature type="chain" id="PRO_5033016083" evidence="9">
    <location>
        <begin position="26"/>
        <end position="373"/>
    </location>
</feature>
<comment type="caution">
    <text evidence="11">The sequence shown here is derived from an EMBL/GenBank/DDBJ whole genome shotgun (WGS) entry which is preliminary data.</text>
</comment>
<keyword evidence="12" id="KW-1185">Reference proteome</keyword>
<evidence type="ECO:0000256" key="5">
    <source>
        <dbReference type="ARBA" id="ARBA00022729"/>
    </source>
</evidence>
<keyword evidence="3" id="KW-1003">Cell membrane</keyword>
<dbReference type="Pfam" id="PF02469">
    <property type="entry name" value="Fasciclin"/>
    <property type="match status" value="1"/>
</dbReference>
<organism evidence="11 12">
    <name type="scientific">Senna tora</name>
    <dbReference type="NCBI Taxonomy" id="362788"/>
    <lineage>
        <taxon>Eukaryota</taxon>
        <taxon>Viridiplantae</taxon>
        <taxon>Streptophyta</taxon>
        <taxon>Embryophyta</taxon>
        <taxon>Tracheophyta</taxon>
        <taxon>Spermatophyta</taxon>
        <taxon>Magnoliopsida</taxon>
        <taxon>eudicotyledons</taxon>
        <taxon>Gunneridae</taxon>
        <taxon>Pentapetalae</taxon>
        <taxon>rosids</taxon>
        <taxon>fabids</taxon>
        <taxon>Fabales</taxon>
        <taxon>Fabaceae</taxon>
        <taxon>Caesalpinioideae</taxon>
        <taxon>Cassia clade</taxon>
        <taxon>Senna</taxon>
    </lineage>
</organism>
<dbReference type="Proteomes" id="UP000634136">
    <property type="component" value="Unassembled WGS sequence"/>
</dbReference>
<feature type="compositionally biased region" description="Low complexity" evidence="8">
    <location>
        <begin position="231"/>
        <end position="240"/>
    </location>
</feature>
<dbReference type="PANTHER" id="PTHR32077:SF45">
    <property type="entry name" value="FASCICLIN DOMAIN PROTEIN"/>
    <property type="match status" value="1"/>
</dbReference>
<dbReference type="EMBL" id="JAAIUW010000007">
    <property type="protein sequence ID" value="KAF7823419.1"/>
    <property type="molecule type" value="Genomic_DNA"/>
</dbReference>
<comment type="similarity">
    <text evidence="2">Belongs to the fasciclin-like AGP family.</text>
</comment>
<comment type="subcellular location">
    <subcellularLocation>
        <location evidence="1">Cell membrane</location>
        <topology evidence="1">Lipid-anchor</topology>
        <topology evidence="1">GPI-anchor</topology>
    </subcellularLocation>
</comment>
<protein>
    <submittedName>
        <fullName evidence="11">Fasciclin-like arabinogalactan protein 11</fullName>
    </submittedName>
</protein>
<name>A0A834TLK3_9FABA</name>
<reference evidence="11" key="1">
    <citation type="submission" date="2020-09" db="EMBL/GenBank/DDBJ databases">
        <title>Genome-Enabled Discovery of Anthraquinone Biosynthesis in Senna tora.</title>
        <authorList>
            <person name="Kang S.-H."/>
            <person name="Pandey R.P."/>
            <person name="Lee C.-M."/>
            <person name="Sim J.-S."/>
            <person name="Jeong J.-T."/>
            <person name="Choi B.-S."/>
            <person name="Jung M."/>
            <person name="Ginzburg D."/>
            <person name="Zhao K."/>
            <person name="Won S.Y."/>
            <person name="Oh T.-J."/>
            <person name="Yu Y."/>
            <person name="Kim N.-H."/>
            <person name="Lee O.R."/>
            <person name="Lee T.-H."/>
            <person name="Bashyal P."/>
            <person name="Kim T.-S."/>
            <person name="Lee W.-H."/>
            <person name="Kawkins C."/>
            <person name="Kim C.-K."/>
            <person name="Kim J.S."/>
            <person name="Ahn B.O."/>
            <person name="Rhee S.Y."/>
            <person name="Sohng J.K."/>
        </authorList>
    </citation>
    <scope>NUCLEOTIDE SEQUENCE</scope>
    <source>
        <tissue evidence="11">Leaf</tissue>
    </source>
</reference>
<feature type="signal peptide" evidence="9">
    <location>
        <begin position="1"/>
        <end position="25"/>
    </location>
</feature>
<evidence type="ECO:0000256" key="6">
    <source>
        <dbReference type="ARBA" id="ARBA00023136"/>
    </source>
</evidence>
<gene>
    <name evidence="11" type="ORF">G2W53_021563</name>
</gene>
<evidence type="ECO:0000256" key="1">
    <source>
        <dbReference type="ARBA" id="ARBA00004609"/>
    </source>
</evidence>
<dbReference type="PROSITE" id="PS50213">
    <property type="entry name" value="FAS1"/>
    <property type="match status" value="1"/>
</dbReference>
<evidence type="ECO:0000313" key="11">
    <source>
        <dbReference type="EMBL" id="KAF7823419.1"/>
    </source>
</evidence>
<dbReference type="InterPro" id="IPR045003">
    <property type="entry name" value="FLA_A"/>
</dbReference>
<dbReference type="InterPro" id="IPR000782">
    <property type="entry name" value="FAS1_domain"/>
</dbReference>
<sequence length="373" mass="39519">MKNQSLFFTLLILLSSFCSITTTSAQSPPASSPKLPPKPSPSPNLKPPAPAPAKPLVPTLPQSPESSSDSTPNDITKILKKAKVFSVFVRLLKTTEIINNINSQLITAKAGGLTILAPDDSAFSELKAGFMNTLNGGQKIELLQFHILPTYVASNNFDSLNNPVQTLAGVENPARLQLNVTTYGDSVNITTGVVNATVKGVVYSDKQLAIYRMDKVLLPMDLVLPADAPAKAKAPASGKTPKSDEKEKPSSSAAEDEEEDGTAGEKSGASGLLGKQGMMAFMSIGSAMISLTRDKSVALAALKEFTTTSQLVSTSSFETWHYCAICNPHLMPSASATATSSGARIVLIPDIAIDKPHEILESEVNETVYNLVM</sequence>
<dbReference type="GO" id="GO:0005886">
    <property type="term" value="C:plasma membrane"/>
    <property type="evidence" value="ECO:0007669"/>
    <property type="project" value="UniProtKB-SubCell"/>
</dbReference>
<keyword evidence="4" id="KW-0325">Glycoprotein</keyword>
<dbReference type="GO" id="GO:0098552">
    <property type="term" value="C:side of membrane"/>
    <property type="evidence" value="ECO:0007669"/>
    <property type="project" value="UniProtKB-KW"/>
</dbReference>
<feature type="compositionally biased region" description="Polar residues" evidence="8">
    <location>
        <begin position="62"/>
        <end position="73"/>
    </location>
</feature>
<dbReference type="PANTHER" id="PTHR32077">
    <property type="entry name" value="FASCICLIN-LIKE ARABINOGALACTAN PROTEIN"/>
    <property type="match status" value="1"/>
</dbReference>
<evidence type="ECO:0000259" key="10">
    <source>
        <dbReference type="PROSITE" id="PS50213"/>
    </source>
</evidence>
<evidence type="ECO:0000256" key="3">
    <source>
        <dbReference type="ARBA" id="ARBA00022475"/>
    </source>
</evidence>
<dbReference type="GO" id="GO:0009834">
    <property type="term" value="P:plant-type secondary cell wall biogenesis"/>
    <property type="evidence" value="ECO:0007669"/>
    <property type="project" value="TreeGrafter"/>
</dbReference>
<dbReference type="Gene3D" id="2.30.180.10">
    <property type="entry name" value="FAS1 domain"/>
    <property type="match status" value="1"/>
</dbReference>
<evidence type="ECO:0000256" key="9">
    <source>
        <dbReference type="SAM" id="SignalP"/>
    </source>
</evidence>
<accession>A0A834TLK3</accession>
<keyword evidence="4" id="KW-0336">GPI-anchor</keyword>